<dbReference type="GO" id="GO:0006099">
    <property type="term" value="P:tricarboxylic acid cycle"/>
    <property type="evidence" value="ECO:0007669"/>
    <property type="project" value="UniProtKB-UniPathway"/>
</dbReference>
<dbReference type="GO" id="GO:0000166">
    <property type="term" value="F:nucleotide binding"/>
    <property type="evidence" value="ECO:0007669"/>
    <property type="project" value="UniProtKB-KW"/>
</dbReference>
<accession>A0A183D3N0</accession>
<evidence type="ECO:0000259" key="4">
    <source>
        <dbReference type="Pfam" id="PF00549"/>
    </source>
</evidence>
<sequence>LQPAFQEPVDIEKGLLPEQQSRIAKSLQFDGKKTQLAAEQIKRLYDLFIGVDATQVEINPFVETADGLPYCVDAKLNFDDSAAFRHPDIFQMESLDNIDPREAQAKANNLNYIPLEGNIGCLVNGAGLAMATMDLIKLHGGDPANFLDVGGGVTEDQVTAAFNVIMTDPQVKAILVNIFGGIVNCATVAKGLIAAFNKTGLKIPMVVRLEGTNVKAAQELLQNSNLPIIAADSFEDAAKRAAACVSSS</sequence>
<dbReference type="InterPro" id="IPR005811">
    <property type="entry name" value="SUCC_ACL_C"/>
</dbReference>
<dbReference type="GO" id="GO:0005739">
    <property type="term" value="C:mitochondrion"/>
    <property type="evidence" value="ECO:0007669"/>
    <property type="project" value="TreeGrafter"/>
</dbReference>
<evidence type="ECO:0000259" key="5">
    <source>
        <dbReference type="Pfam" id="PF08442"/>
    </source>
</evidence>
<dbReference type="GO" id="GO:0042709">
    <property type="term" value="C:succinate-CoA ligase complex"/>
    <property type="evidence" value="ECO:0007669"/>
    <property type="project" value="TreeGrafter"/>
</dbReference>
<dbReference type="Gene3D" id="3.40.50.261">
    <property type="entry name" value="Succinyl-CoA synthetase domains"/>
    <property type="match status" value="1"/>
</dbReference>
<keyword evidence="2" id="KW-0436">Ligase</keyword>
<dbReference type="Pfam" id="PF00549">
    <property type="entry name" value="Ligase_CoA"/>
    <property type="match status" value="1"/>
</dbReference>
<dbReference type="InterPro" id="IPR013650">
    <property type="entry name" value="ATP-grasp_succ-CoA_synth-type"/>
</dbReference>
<dbReference type="Gene3D" id="3.30.470.20">
    <property type="entry name" value="ATP-grasp fold, B domain"/>
    <property type="match status" value="1"/>
</dbReference>
<comment type="pathway">
    <text evidence="1">Carbohydrate metabolism; tricarboxylic acid cycle; succinate from succinyl-CoA (ligase route): step 1/1.</text>
</comment>
<proteinExistence type="predicted"/>
<dbReference type="InterPro" id="IPR017866">
    <property type="entry name" value="Succ-CoA_synthase_bsu_CS"/>
</dbReference>
<dbReference type="SUPFAM" id="SSF56059">
    <property type="entry name" value="Glutathione synthetase ATP-binding domain-like"/>
    <property type="match status" value="1"/>
</dbReference>
<organism evidence="6">
    <name type="scientific">Gongylonema pulchrum</name>
    <dbReference type="NCBI Taxonomy" id="637853"/>
    <lineage>
        <taxon>Eukaryota</taxon>
        <taxon>Metazoa</taxon>
        <taxon>Ecdysozoa</taxon>
        <taxon>Nematoda</taxon>
        <taxon>Chromadorea</taxon>
        <taxon>Rhabditida</taxon>
        <taxon>Spirurina</taxon>
        <taxon>Spiruromorpha</taxon>
        <taxon>Spiruroidea</taxon>
        <taxon>Gongylonematidae</taxon>
        <taxon>Gongylonema</taxon>
    </lineage>
</organism>
<keyword evidence="3" id="KW-0547">Nucleotide-binding</keyword>
<dbReference type="Pfam" id="PF08442">
    <property type="entry name" value="ATP-grasp_2"/>
    <property type="match status" value="1"/>
</dbReference>
<name>A0A183D3N0_9BILA</name>
<dbReference type="PANTHER" id="PTHR11815">
    <property type="entry name" value="SUCCINYL-COA SYNTHETASE BETA CHAIN"/>
    <property type="match status" value="1"/>
</dbReference>
<feature type="domain" description="ATP-grasp fold succinyl-CoA synthetase-type" evidence="5">
    <location>
        <begin position="6"/>
        <end position="63"/>
    </location>
</feature>
<reference evidence="6" key="1">
    <citation type="submission" date="2016-06" db="UniProtKB">
        <authorList>
            <consortium name="WormBaseParasite"/>
        </authorList>
    </citation>
    <scope>IDENTIFICATION</scope>
</reference>
<dbReference type="InterPro" id="IPR016102">
    <property type="entry name" value="Succinyl-CoA_synth-like"/>
</dbReference>
<dbReference type="UniPathway" id="UPA00223">
    <property type="reaction ID" value="UER00999"/>
</dbReference>
<dbReference type="FunFam" id="3.40.50.261:FF:000001">
    <property type="entry name" value="Succinate--CoA ligase [ADP-forming] subunit beta"/>
    <property type="match status" value="1"/>
</dbReference>
<protein>
    <submittedName>
        <fullName evidence="6">Succinate-CoA ligase subunit beta</fullName>
    </submittedName>
</protein>
<dbReference type="WBParaSite" id="GPUH_0000332701-mRNA-1">
    <property type="protein sequence ID" value="GPUH_0000332701-mRNA-1"/>
    <property type="gene ID" value="GPUH_0000332701"/>
</dbReference>
<evidence type="ECO:0000256" key="2">
    <source>
        <dbReference type="ARBA" id="ARBA00022598"/>
    </source>
</evidence>
<dbReference type="PANTHER" id="PTHR11815:SF10">
    <property type="entry name" value="SUCCINATE--COA LIGASE [GDP-FORMING] SUBUNIT BETA, MITOCHONDRIAL"/>
    <property type="match status" value="1"/>
</dbReference>
<dbReference type="PROSITE" id="PS01217">
    <property type="entry name" value="SUCCINYL_COA_LIG_3"/>
    <property type="match status" value="1"/>
</dbReference>
<dbReference type="AlphaFoldDB" id="A0A183D3N0"/>
<dbReference type="GO" id="GO:0006104">
    <property type="term" value="P:succinyl-CoA metabolic process"/>
    <property type="evidence" value="ECO:0007669"/>
    <property type="project" value="TreeGrafter"/>
</dbReference>
<feature type="domain" description="ATP-citrate synthase/succinyl-CoA ligase C-terminal" evidence="4">
    <location>
        <begin position="122"/>
        <end position="241"/>
    </location>
</feature>
<dbReference type="SUPFAM" id="SSF52210">
    <property type="entry name" value="Succinyl-CoA synthetase domains"/>
    <property type="match status" value="1"/>
</dbReference>
<evidence type="ECO:0000256" key="1">
    <source>
        <dbReference type="ARBA" id="ARBA00005064"/>
    </source>
</evidence>
<evidence type="ECO:0000256" key="3">
    <source>
        <dbReference type="ARBA" id="ARBA00022741"/>
    </source>
</evidence>
<dbReference type="GO" id="GO:0004776">
    <property type="term" value="F:succinate-CoA ligase (GDP-forming) activity"/>
    <property type="evidence" value="ECO:0007669"/>
    <property type="project" value="TreeGrafter"/>
</dbReference>
<evidence type="ECO:0000313" key="6">
    <source>
        <dbReference type="WBParaSite" id="GPUH_0000332701-mRNA-1"/>
    </source>
</evidence>